<feature type="domain" description="Protein kinase" evidence="5">
    <location>
        <begin position="33"/>
        <end position="299"/>
    </location>
</feature>
<dbReference type="InterPro" id="IPR011009">
    <property type="entry name" value="Kinase-like_dom_sf"/>
</dbReference>
<evidence type="ECO:0000256" key="2">
    <source>
        <dbReference type="ARBA" id="ARBA00022840"/>
    </source>
</evidence>
<reference evidence="6" key="1">
    <citation type="submission" date="2025-08" db="UniProtKB">
        <authorList>
            <consortium name="Ensembl"/>
        </authorList>
    </citation>
    <scope>IDENTIFICATION</scope>
</reference>
<evidence type="ECO:0000259" key="5">
    <source>
        <dbReference type="PROSITE" id="PS50011"/>
    </source>
</evidence>
<evidence type="ECO:0000256" key="3">
    <source>
        <dbReference type="PROSITE-ProRule" id="PRU10141"/>
    </source>
</evidence>
<dbReference type="GeneTree" id="ENSGT00940000161663"/>
<protein>
    <recommendedName>
        <fullName evidence="5">Protein kinase domain-containing protein</fullName>
    </recommendedName>
</protein>
<keyword evidence="7" id="KW-1185">Reference proteome</keyword>
<dbReference type="GO" id="GO:0005524">
    <property type="term" value="F:ATP binding"/>
    <property type="evidence" value="ECO:0007669"/>
    <property type="project" value="UniProtKB-UniRule"/>
</dbReference>
<reference evidence="6" key="2">
    <citation type="submission" date="2025-09" db="UniProtKB">
        <authorList>
            <consortium name="Ensembl"/>
        </authorList>
    </citation>
    <scope>IDENTIFICATION</scope>
</reference>
<evidence type="ECO:0000256" key="4">
    <source>
        <dbReference type="RuleBase" id="RU000304"/>
    </source>
</evidence>
<name>A0A8C5PC34_9ANUR</name>
<keyword evidence="4" id="KW-0723">Serine/threonine-protein kinase</keyword>
<dbReference type="PROSITE" id="PS50011">
    <property type="entry name" value="PROTEIN_KINASE_DOM"/>
    <property type="match status" value="1"/>
</dbReference>
<feature type="binding site" evidence="3">
    <location>
        <position position="62"/>
    </location>
    <ligand>
        <name>ATP</name>
        <dbReference type="ChEBI" id="CHEBI:30616"/>
    </ligand>
</feature>
<evidence type="ECO:0000256" key="1">
    <source>
        <dbReference type="ARBA" id="ARBA00022741"/>
    </source>
</evidence>
<sequence length="308" mass="35205">MSLNNGLEAANMLEEMMKITAQNLVKMEVSQHYEIIKELGKGKYGHVTLVMHRQRGTPMALKLLPKESTKQQNFLYEYCVALVLSGHPNIIGMFGIAFESEEHYGFLYEAALQRDLISIIKPREGILEPAAKLCTKQLVNALEFIHHKGLVYRDVKPENILIFGRDCQNIKLTDFGLTRPRGTVLKLVSGIIPYTAPELSNTQNCEGVPIDFTLDAWALGVLLFCLMTGYFPWEKTVPSDPFFEDFIVWQKTGITEGLSYHWKKLTTEAMDMLSKLMSLNPSERSPVNKVLRYLDYPWRVANWRALEK</sequence>
<keyword evidence="4" id="KW-0808">Transferase</keyword>
<dbReference type="Proteomes" id="UP000694569">
    <property type="component" value="Unplaced"/>
</dbReference>
<dbReference type="PANTHER" id="PTHR24359">
    <property type="entry name" value="SERINE/THREONINE-PROTEIN KINASE SBK1"/>
    <property type="match status" value="1"/>
</dbReference>
<dbReference type="PROSITE" id="PS00108">
    <property type="entry name" value="PROTEIN_KINASE_ST"/>
    <property type="match status" value="1"/>
</dbReference>
<keyword evidence="1 3" id="KW-0547">Nucleotide-binding</keyword>
<dbReference type="Ensembl" id="ENSLLET00000013845.1">
    <property type="protein sequence ID" value="ENSLLEP00000013327.1"/>
    <property type="gene ID" value="ENSLLEG00000008430.1"/>
</dbReference>
<dbReference type="SMART" id="SM00220">
    <property type="entry name" value="S_TKc"/>
    <property type="match status" value="1"/>
</dbReference>
<dbReference type="AlphaFoldDB" id="A0A8C5PC34"/>
<dbReference type="SUPFAM" id="SSF56112">
    <property type="entry name" value="Protein kinase-like (PK-like)"/>
    <property type="match status" value="1"/>
</dbReference>
<dbReference type="PROSITE" id="PS00107">
    <property type="entry name" value="PROTEIN_KINASE_ATP"/>
    <property type="match status" value="1"/>
</dbReference>
<organism evidence="6 7">
    <name type="scientific">Leptobrachium leishanense</name>
    <name type="common">Leishan spiny toad</name>
    <dbReference type="NCBI Taxonomy" id="445787"/>
    <lineage>
        <taxon>Eukaryota</taxon>
        <taxon>Metazoa</taxon>
        <taxon>Chordata</taxon>
        <taxon>Craniata</taxon>
        <taxon>Vertebrata</taxon>
        <taxon>Euteleostomi</taxon>
        <taxon>Amphibia</taxon>
        <taxon>Batrachia</taxon>
        <taxon>Anura</taxon>
        <taxon>Pelobatoidea</taxon>
        <taxon>Megophryidae</taxon>
        <taxon>Leptobrachium</taxon>
    </lineage>
</organism>
<keyword evidence="2 3" id="KW-0067">ATP-binding</keyword>
<comment type="similarity">
    <text evidence="4">Belongs to the protein kinase superfamily.</text>
</comment>
<dbReference type="InterPro" id="IPR000719">
    <property type="entry name" value="Prot_kinase_dom"/>
</dbReference>
<evidence type="ECO:0000313" key="6">
    <source>
        <dbReference type="Ensembl" id="ENSLLEP00000013327.1"/>
    </source>
</evidence>
<proteinExistence type="inferred from homology"/>
<accession>A0A8C5PC34</accession>
<dbReference type="InterPro" id="IPR008271">
    <property type="entry name" value="Ser/Thr_kinase_AS"/>
</dbReference>
<dbReference type="Gene3D" id="1.10.510.10">
    <property type="entry name" value="Transferase(Phosphotransferase) domain 1"/>
    <property type="match status" value="1"/>
</dbReference>
<keyword evidence="4" id="KW-0418">Kinase</keyword>
<dbReference type="PANTHER" id="PTHR24359:SF34">
    <property type="entry name" value="PROTEIN KINASE DOMAIN-CONTAINING PROTEIN"/>
    <property type="match status" value="1"/>
</dbReference>
<dbReference type="GO" id="GO:0004674">
    <property type="term" value="F:protein serine/threonine kinase activity"/>
    <property type="evidence" value="ECO:0007669"/>
    <property type="project" value="UniProtKB-KW"/>
</dbReference>
<dbReference type="InterPro" id="IPR017441">
    <property type="entry name" value="Protein_kinase_ATP_BS"/>
</dbReference>
<dbReference type="Pfam" id="PF00069">
    <property type="entry name" value="Pkinase"/>
    <property type="match status" value="1"/>
</dbReference>
<dbReference type="OrthoDB" id="6513151at2759"/>
<evidence type="ECO:0000313" key="7">
    <source>
        <dbReference type="Proteomes" id="UP000694569"/>
    </source>
</evidence>